<organism evidence="1">
    <name type="scientific">Pectinophora gossypiella</name>
    <name type="common">Cotton pink bollworm</name>
    <name type="synonym">Depressaria gossypiella</name>
    <dbReference type="NCBI Taxonomy" id="13191"/>
    <lineage>
        <taxon>Eukaryota</taxon>
        <taxon>Metazoa</taxon>
        <taxon>Ecdysozoa</taxon>
        <taxon>Arthropoda</taxon>
        <taxon>Hexapoda</taxon>
        <taxon>Insecta</taxon>
        <taxon>Pterygota</taxon>
        <taxon>Neoptera</taxon>
        <taxon>Endopterygota</taxon>
        <taxon>Lepidoptera</taxon>
        <taxon>Glossata</taxon>
        <taxon>Ditrysia</taxon>
        <taxon>Gelechioidea</taxon>
        <taxon>Gelechiidae</taxon>
        <taxon>Apatetrinae</taxon>
        <taxon>Pectinophora</taxon>
    </lineage>
</organism>
<feature type="non-terminal residue" evidence="1">
    <location>
        <position position="1"/>
    </location>
</feature>
<proteinExistence type="predicted"/>
<reference evidence="1" key="1">
    <citation type="submission" date="2015-09" db="EMBL/GenBank/DDBJ databases">
        <title>De novo assembly of Pectinophora gossypiella (Pink Bollworm) gut transcriptome.</title>
        <authorList>
            <person name="Tassone E.E."/>
        </authorList>
    </citation>
    <scope>NUCLEOTIDE SEQUENCE</scope>
</reference>
<dbReference type="EMBL" id="GDQN01001438">
    <property type="protein sequence ID" value="JAT89616.1"/>
    <property type="molecule type" value="Transcribed_RNA"/>
</dbReference>
<sequence>PLLPATSVDFIVDKPLDNGIEGHIFTDKTAYVQRQHADTVKGKKPALGQKVRARVLYVMPTRNTPFLTLRNIFDTTHPDLQAEQKFKEGDIIDNAQVIKITGRSIHLKLDA</sequence>
<dbReference type="AlphaFoldDB" id="A0A1E1WS08"/>
<feature type="non-terminal residue" evidence="1">
    <location>
        <position position="111"/>
    </location>
</feature>
<evidence type="ECO:0000313" key="1">
    <source>
        <dbReference type="EMBL" id="JAT89616.1"/>
    </source>
</evidence>
<protein>
    <recommendedName>
        <fullName evidence="2">S1 motif domain-containing protein</fullName>
    </recommendedName>
</protein>
<evidence type="ECO:0008006" key="2">
    <source>
        <dbReference type="Google" id="ProtNLM"/>
    </source>
</evidence>
<accession>A0A1E1WS08</accession>
<name>A0A1E1WS08_PECGO</name>
<gene>
    <name evidence="1" type="ORF">g.33</name>
</gene>
<dbReference type="OrthoDB" id="412781at2759"/>